<comment type="similarity">
    <text evidence="1">Belongs to the N-acetylmuramoyl-L-alanine amidase 2 family.</text>
</comment>
<dbReference type="Gene3D" id="3.40.80.10">
    <property type="entry name" value="Peptidoglycan recognition protein-like"/>
    <property type="match status" value="1"/>
</dbReference>
<dbReference type="InterPro" id="IPR002502">
    <property type="entry name" value="Amidase_domain"/>
</dbReference>
<dbReference type="AlphaFoldDB" id="A0A916XB72"/>
<dbReference type="RefSeq" id="WP_188670885.1">
    <property type="nucleotide sequence ID" value="NZ_BMJH01000001.1"/>
</dbReference>
<evidence type="ECO:0008006" key="7">
    <source>
        <dbReference type="Google" id="ProtNLM"/>
    </source>
</evidence>
<dbReference type="InterPro" id="IPR006311">
    <property type="entry name" value="TAT_signal"/>
</dbReference>
<feature type="domain" description="N-acetylmuramoyl-L-alanine amidase" evidence="3">
    <location>
        <begin position="220"/>
        <end position="393"/>
    </location>
</feature>
<dbReference type="PANTHER" id="PTHR11022">
    <property type="entry name" value="PEPTIDOGLYCAN RECOGNITION PROTEIN"/>
    <property type="match status" value="1"/>
</dbReference>
<evidence type="ECO:0000259" key="4">
    <source>
        <dbReference type="SMART" id="SM00701"/>
    </source>
</evidence>
<keyword evidence="6" id="KW-1185">Reference proteome</keyword>
<reference evidence="5" key="2">
    <citation type="submission" date="2020-09" db="EMBL/GenBank/DDBJ databases">
        <authorList>
            <person name="Sun Q."/>
            <person name="Zhou Y."/>
        </authorList>
    </citation>
    <scope>NUCLEOTIDE SEQUENCE</scope>
    <source>
        <strain evidence="5">CGMCC 1.15478</strain>
    </source>
</reference>
<dbReference type="PROSITE" id="PS51318">
    <property type="entry name" value="TAT"/>
    <property type="match status" value="1"/>
</dbReference>
<dbReference type="Proteomes" id="UP000641514">
    <property type="component" value="Unassembled WGS sequence"/>
</dbReference>
<feature type="compositionally biased region" description="Pro residues" evidence="2">
    <location>
        <begin position="417"/>
        <end position="439"/>
    </location>
</feature>
<organism evidence="5 6">
    <name type="scientific">Hoyosella rhizosphaerae</name>
    <dbReference type="NCBI Taxonomy" id="1755582"/>
    <lineage>
        <taxon>Bacteria</taxon>
        <taxon>Bacillati</taxon>
        <taxon>Actinomycetota</taxon>
        <taxon>Actinomycetes</taxon>
        <taxon>Mycobacteriales</taxon>
        <taxon>Hoyosellaceae</taxon>
        <taxon>Hoyosella</taxon>
    </lineage>
</organism>
<evidence type="ECO:0000259" key="3">
    <source>
        <dbReference type="SMART" id="SM00644"/>
    </source>
</evidence>
<dbReference type="CDD" id="cd06583">
    <property type="entry name" value="PGRP"/>
    <property type="match status" value="1"/>
</dbReference>
<feature type="region of interest" description="Disordered" evidence="2">
    <location>
        <begin position="410"/>
        <end position="450"/>
    </location>
</feature>
<dbReference type="SMART" id="SM00644">
    <property type="entry name" value="Ami_2"/>
    <property type="match status" value="1"/>
</dbReference>
<dbReference type="GO" id="GO:0008745">
    <property type="term" value="F:N-acetylmuramoyl-L-alanine amidase activity"/>
    <property type="evidence" value="ECO:0007669"/>
    <property type="project" value="InterPro"/>
</dbReference>
<dbReference type="InterPro" id="IPR036505">
    <property type="entry name" value="Amidase/PGRP_sf"/>
</dbReference>
<evidence type="ECO:0000256" key="2">
    <source>
        <dbReference type="SAM" id="MobiDB-lite"/>
    </source>
</evidence>
<protein>
    <recommendedName>
        <fullName evidence="7">N-acetylmuramoyl-L-alanine amidase</fullName>
    </recommendedName>
</protein>
<dbReference type="InterPro" id="IPR015510">
    <property type="entry name" value="PGRP"/>
</dbReference>
<evidence type="ECO:0000313" key="5">
    <source>
        <dbReference type="EMBL" id="GGC57998.1"/>
    </source>
</evidence>
<dbReference type="Pfam" id="PF01510">
    <property type="entry name" value="Amidase_2"/>
    <property type="match status" value="1"/>
</dbReference>
<reference evidence="5" key="1">
    <citation type="journal article" date="2014" name="Int. J. Syst. Evol. Microbiol.">
        <title>Complete genome sequence of Corynebacterium casei LMG S-19264T (=DSM 44701T), isolated from a smear-ripened cheese.</title>
        <authorList>
            <consortium name="US DOE Joint Genome Institute (JGI-PGF)"/>
            <person name="Walter F."/>
            <person name="Albersmeier A."/>
            <person name="Kalinowski J."/>
            <person name="Ruckert C."/>
        </authorList>
    </citation>
    <scope>NUCLEOTIDE SEQUENCE</scope>
    <source>
        <strain evidence="5">CGMCC 1.15478</strain>
    </source>
</reference>
<dbReference type="InterPro" id="IPR006619">
    <property type="entry name" value="PGRP_domain_met/bac"/>
</dbReference>
<sequence>MKQVSRRHVIAGAAAVTAAFPVALLSRSVASASRSPEEARAVGTISETLTDGTTISEVPLTTVQPSVRLTDIRSLGQSTRVFDVTQDSPFSMLGITWTGDGTLDAHVRARGLDGEWGPWFDFEDGHGIESAGEPFGESSRNATEVLYVGECTAIQLQVHGKRVTDISDGGPSDLTAVLVRPSTMPVEPTASRSDGVKDIAGTVAKPRIISRKQWGADESIRRRTLTVNDSLGGVVIHHTAGSNDYTEAQAPAIVRGIYAYHARTLGWGDVGYHALVDKFGNIYEGRFGGMERPIQGAHTGGFNVNTAGFAMLGNFQTITPTSAQREAISQLTGWRLSVANKLNPAGSQPKLTPNGKTVMYSEGTSYTFLPRGAAITLPIVFGHRDVGRTACPGDRAYPYLVQIRNSAQAYMDTATPQPNPEPQPQPQPNPEPQPQPQPPSRRQSRTGSLF</sequence>
<evidence type="ECO:0000256" key="1">
    <source>
        <dbReference type="ARBA" id="ARBA00007553"/>
    </source>
</evidence>
<feature type="domain" description="Peptidoglycan recognition protein family" evidence="4">
    <location>
        <begin position="206"/>
        <end position="364"/>
    </location>
</feature>
<gene>
    <name evidence="5" type="ORF">GCM10011410_08090</name>
</gene>
<dbReference type="GO" id="GO:0009253">
    <property type="term" value="P:peptidoglycan catabolic process"/>
    <property type="evidence" value="ECO:0007669"/>
    <property type="project" value="InterPro"/>
</dbReference>
<dbReference type="SUPFAM" id="SSF55846">
    <property type="entry name" value="N-acetylmuramoyl-L-alanine amidase-like"/>
    <property type="match status" value="1"/>
</dbReference>
<evidence type="ECO:0000313" key="6">
    <source>
        <dbReference type="Proteomes" id="UP000641514"/>
    </source>
</evidence>
<proteinExistence type="inferred from homology"/>
<name>A0A916XB72_9ACTN</name>
<dbReference type="PANTHER" id="PTHR11022:SF41">
    <property type="entry name" value="PEPTIDOGLYCAN-RECOGNITION PROTEIN LC-RELATED"/>
    <property type="match status" value="1"/>
</dbReference>
<dbReference type="GO" id="GO:0008270">
    <property type="term" value="F:zinc ion binding"/>
    <property type="evidence" value="ECO:0007669"/>
    <property type="project" value="InterPro"/>
</dbReference>
<comment type="caution">
    <text evidence="5">The sequence shown here is derived from an EMBL/GenBank/DDBJ whole genome shotgun (WGS) entry which is preliminary data.</text>
</comment>
<dbReference type="EMBL" id="BMJH01000001">
    <property type="protein sequence ID" value="GGC57998.1"/>
    <property type="molecule type" value="Genomic_DNA"/>
</dbReference>
<accession>A0A916XB72</accession>
<dbReference type="SMART" id="SM00701">
    <property type="entry name" value="PGRP"/>
    <property type="match status" value="1"/>
</dbReference>